<sequence>MAYIRPQPKQRISKEERNQLLQEYYLYYKELIHEQGIEALNLKIPREVFASVLDEVGSLLQERAAQLLSESEAVRQFLEKTPVPPSMASQLPEDFRVFALLLNALKQWVSAESAATDRFLLGGNARKECREVTNTCLVTGKEIGDDGELHHPVRDGRPPVLLSREGHNIIEYGQKKRGESQQADDLSWQIICQRRSKSKQSWRQLEEGCRHLITPESLCRPNAKSFANKVVEETGLSPKEVIALIKSKVG</sequence>
<dbReference type="Proteomes" id="UP000003676">
    <property type="component" value="Unassembled WGS sequence"/>
</dbReference>
<accession>B6WVZ4</accession>
<organism evidence="1 2">
    <name type="scientific">Desulfovibrio piger ATCC 29098</name>
    <dbReference type="NCBI Taxonomy" id="411464"/>
    <lineage>
        <taxon>Bacteria</taxon>
        <taxon>Pseudomonadati</taxon>
        <taxon>Thermodesulfobacteriota</taxon>
        <taxon>Desulfovibrionia</taxon>
        <taxon>Desulfovibrionales</taxon>
        <taxon>Desulfovibrionaceae</taxon>
        <taxon>Desulfovibrio</taxon>
    </lineage>
</organism>
<dbReference type="eggNOG" id="ENOG5033RXB">
    <property type="taxonomic scope" value="Bacteria"/>
</dbReference>
<protein>
    <submittedName>
        <fullName evidence="1">Uncharacterized protein</fullName>
    </submittedName>
</protein>
<reference evidence="1 2" key="2">
    <citation type="submission" date="2008-10" db="EMBL/GenBank/DDBJ databases">
        <authorList>
            <person name="Fulton L."/>
            <person name="Clifton S."/>
            <person name="Fulton B."/>
            <person name="Xu J."/>
            <person name="Minx P."/>
            <person name="Pepin K.H."/>
            <person name="Johnson M."/>
            <person name="Bhonagiri V."/>
            <person name="Nash W.E."/>
            <person name="Mardis E.R."/>
            <person name="Wilson R.K."/>
        </authorList>
    </citation>
    <scope>NUCLEOTIDE SEQUENCE [LARGE SCALE GENOMIC DNA]</scope>
    <source>
        <strain evidence="1 2">ATCC 29098</strain>
    </source>
</reference>
<dbReference type="RefSeq" id="WP_006007774.1">
    <property type="nucleotide sequence ID" value="NZ_DS996359.1"/>
</dbReference>
<name>B6WVZ4_9BACT</name>
<dbReference type="OrthoDB" id="3078303at2"/>
<dbReference type="AlphaFoldDB" id="B6WVZ4"/>
<evidence type="ECO:0000313" key="1">
    <source>
        <dbReference type="EMBL" id="EEB32894.1"/>
    </source>
</evidence>
<reference evidence="1 2" key="1">
    <citation type="submission" date="2008-10" db="EMBL/GenBank/DDBJ databases">
        <title>Draft genome sequence of Desulvovibrio piger (ATCC 29098).</title>
        <authorList>
            <person name="Sudarsanam P."/>
            <person name="Ley R."/>
            <person name="Guruge J."/>
            <person name="Turnbaugh P.J."/>
            <person name="Mahowald M."/>
            <person name="Liep D."/>
            <person name="Gordon J."/>
        </authorList>
    </citation>
    <scope>NUCLEOTIDE SEQUENCE [LARGE SCALE GENOMIC DNA]</scope>
    <source>
        <strain evidence="1 2">ATCC 29098</strain>
    </source>
</reference>
<dbReference type="EMBL" id="ABXU01000067">
    <property type="protein sequence ID" value="EEB32894.1"/>
    <property type="molecule type" value="Genomic_DNA"/>
</dbReference>
<comment type="caution">
    <text evidence="1">The sequence shown here is derived from an EMBL/GenBank/DDBJ whole genome shotgun (WGS) entry which is preliminary data.</text>
</comment>
<evidence type="ECO:0000313" key="2">
    <source>
        <dbReference type="Proteomes" id="UP000003676"/>
    </source>
</evidence>
<proteinExistence type="predicted"/>
<dbReference type="HOGENOM" id="CLU_1097201_0_0_7"/>
<gene>
    <name evidence="1" type="ORF">DESPIG_02262</name>
</gene>